<organism evidence="9">
    <name type="scientific">marine sediment metagenome</name>
    <dbReference type="NCBI Taxonomy" id="412755"/>
    <lineage>
        <taxon>unclassified sequences</taxon>
        <taxon>metagenomes</taxon>
        <taxon>ecological metagenomes</taxon>
    </lineage>
</organism>
<evidence type="ECO:0000259" key="8">
    <source>
        <dbReference type="PROSITE" id="PS50928"/>
    </source>
</evidence>
<protein>
    <recommendedName>
        <fullName evidence="8">ABC transmembrane type-1 domain-containing protein</fullName>
    </recommendedName>
</protein>
<dbReference type="Gene3D" id="1.10.3720.10">
    <property type="entry name" value="MetI-like"/>
    <property type="match status" value="1"/>
</dbReference>
<dbReference type="EMBL" id="LAZR01003884">
    <property type="protein sequence ID" value="KKN13794.1"/>
    <property type="molecule type" value="Genomic_DNA"/>
</dbReference>
<dbReference type="GO" id="GO:0055085">
    <property type="term" value="P:transmembrane transport"/>
    <property type="evidence" value="ECO:0007669"/>
    <property type="project" value="InterPro"/>
</dbReference>
<dbReference type="PROSITE" id="PS50928">
    <property type="entry name" value="ABC_TM1"/>
    <property type="match status" value="1"/>
</dbReference>
<evidence type="ECO:0000313" key="9">
    <source>
        <dbReference type="EMBL" id="KKN13794.1"/>
    </source>
</evidence>
<proteinExistence type="predicted"/>
<evidence type="ECO:0000256" key="5">
    <source>
        <dbReference type="ARBA" id="ARBA00022989"/>
    </source>
</evidence>
<evidence type="ECO:0000256" key="3">
    <source>
        <dbReference type="ARBA" id="ARBA00022475"/>
    </source>
</evidence>
<comment type="subcellular location">
    <subcellularLocation>
        <location evidence="1">Cell membrane</location>
        <topology evidence="1">Multi-pass membrane protein</topology>
    </subcellularLocation>
</comment>
<evidence type="ECO:0000256" key="7">
    <source>
        <dbReference type="SAM" id="Phobius"/>
    </source>
</evidence>
<evidence type="ECO:0000256" key="2">
    <source>
        <dbReference type="ARBA" id="ARBA00022448"/>
    </source>
</evidence>
<feature type="transmembrane region" description="Helical" evidence="7">
    <location>
        <begin position="218"/>
        <end position="236"/>
    </location>
</feature>
<dbReference type="Pfam" id="PF00528">
    <property type="entry name" value="BPD_transp_1"/>
    <property type="match status" value="1"/>
</dbReference>
<dbReference type="GO" id="GO:0005886">
    <property type="term" value="C:plasma membrane"/>
    <property type="evidence" value="ECO:0007669"/>
    <property type="project" value="UniProtKB-SubCell"/>
</dbReference>
<keyword evidence="3" id="KW-1003">Cell membrane</keyword>
<evidence type="ECO:0000256" key="6">
    <source>
        <dbReference type="ARBA" id="ARBA00023136"/>
    </source>
</evidence>
<dbReference type="AlphaFoldDB" id="A0A0F9N7C5"/>
<accession>A0A0F9N7C5</accession>
<dbReference type="PANTHER" id="PTHR43163">
    <property type="entry name" value="DIPEPTIDE TRANSPORT SYSTEM PERMEASE PROTEIN DPPB-RELATED"/>
    <property type="match status" value="1"/>
</dbReference>
<gene>
    <name evidence="9" type="ORF">LCGC14_1002740</name>
</gene>
<dbReference type="SUPFAM" id="SSF161098">
    <property type="entry name" value="MetI-like"/>
    <property type="match status" value="1"/>
</dbReference>
<dbReference type="InterPro" id="IPR000515">
    <property type="entry name" value="MetI-like"/>
</dbReference>
<evidence type="ECO:0000256" key="1">
    <source>
        <dbReference type="ARBA" id="ARBA00004651"/>
    </source>
</evidence>
<feature type="transmembrane region" description="Helical" evidence="7">
    <location>
        <begin position="12"/>
        <end position="33"/>
    </location>
</feature>
<feature type="transmembrane region" description="Helical" evidence="7">
    <location>
        <begin position="283"/>
        <end position="303"/>
    </location>
</feature>
<comment type="caution">
    <text evidence="9">The sequence shown here is derived from an EMBL/GenBank/DDBJ whole genome shotgun (WGS) entry which is preliminary data.</text>
</comment>
<feature type="transmembrane region" description="Helical" evidence="7">
    <location>
        <begin position="142"/>
        <end position="167"/>
    </location>
</feature>
<keyword evidence="4 7" id="KW-0812">Transmembrane</keyword>
<keyword evidence="5 7" id="KW-1133">Transmembrane helix</keyword>
<dbReference type="InterPro" id="IPR035906">
    <property type="entry name" value="MetI-like_sf"/>
</dbReference>
<reference evidence="9" key="1">
    <citation type="journal article" date="2015" name="Nature">
        <title>Complex archaea that bridge the gap between prokaryotes and eukaryotes.</title>
        <authorList>
            <person name="Spang A."/>
            <person name="Saw J.H."/>
            <person name="Jorgensen S.L."/>
            <person name="Zaremba-Niedzwiedzka K."/>
            <person name="Martijn J."/>
            <person name="Lind A.E."/>
            <person name="van Eijk R."/>
            <person name="Schleper C."/>
            <person name="Guy L."/>
            <person name="Ettema T.J."/>
        </authorList>
    </citation>
    <scope>NUCLEOTIDE SEQUENCE</scope>
</reference>
<feature type="domain" description="ABC transmembrane type-1" evidence="8">
    <location>
        <begin position="103"/>
        <end position="340"/>
    </location>
</feature>
<dbReference type="PANTHER" id="PTHR43163:SF6">
    <property type="entry name" value="DIPEPTIDE TRANSPORT SYSTEM PERMEASE PROTEIN DPPB-RELATED"/>
    <property type="match status" value="1"/>
</dbReference>
<feature type="transmembrane region" description="Helical" evidence="7">
    <location>
        <begin position="323"/>
        <end position="347"/>
    </location>
</feature>
<sequence length="354" mass="39657">MARQATNMVKYIIKRIIIMIPMFVLALIATWLLSHMMTIDPILNRVGWADPVVLESERRRVGYYDPWFVKLALFLKNFFTGNWGESYILKPGKSVLTLISEIFPKTIELMILPSIIAPFIAVKLGATAASNKDKKKDSMIRFIAIIGAAFPVFWFANVIQIGFGVYITDFTNGQLDVPVMFVNTPGLSNPGPIDGFRTNFRIIDSIIYNDQAFLLDTILHLILPTLCMVFVQLSGITRLTRSSMLEVLDQDYIRTARAKGVEDNKVTTKHALRNALLPSSDKIIGGLLGAFLGSLFIETVFAYEGFGYYLIQSVLQGDYLVLTGLTVFTVIFTLIGTLVADVVYTIIDPRIVYK</sequence>
<dbReference type="CDD" id="cd06261">
    <property type="entry name" value="TM_PBP2"/>
    <property type="match status" value="1"/>
</dbReference>
<keyword evidence="2" id="KW-0813">Transport</keyword>
<keyword evidence="6 7" id="KW-0472">Membrane</keyword>
<feature type="transmembrane region" description="Helical" evidence="7">
    <location>
        <begin position="110"/>
        <end position="130"/>
    </location>
</feature>
<name>A0A0F9N7C5_9ZZZZ</name>
<evidence type="ECO:0000256" key="4">
    <source>
        <dbReference type="ARBA" id="ARBA00022692"/>
    </source>
</evidence>